<gene>
    <name evidence="11" type="primary">malQ</name>
    <name evidence="11" type="ORF">GHYDROH2_32380</name>
</gene>
<evidence type="ECO:0000256" key="9">
    <source>
        <dbReference type="ARBA" id="ARBA00031501"/>
    </source>
</evidence>
<dbReference type="NCBIfam" id="TIGR00217">
    <property type="entry name" value="malQ"/>
    <property type="match status" value="1"/>
</dbReference>
<keyword evidence="5 10" id="KW-0328">Glycosyltransferase</keyword>
<dbReference type="GO" id="GO:0005975">
    <property type="term" value="P:carbohydrate metabolic process"/>
    <property type="evidence" value="ECO:0007669"/>
    <property type="project" value="InterPro"/>
</dbReference>
<dbReference type="PANTHER" id="PTHR32438">
    <property type="entry name" value="4-ALPHA-GLUCANOTRANSFERASE DPE1, CHLOROPLASTIC/AMYLOPLASTIC"/>
    <property type="match status" value="1"/>
</dbReference>
<evidence type="ECO:0000256" key="10">
    <source>
        <dbReference type="RuleBase" id="RU361207"/>
    </source>
</evidence>
<comment type="similarity">
    <text evidence="2 10">Belongs to the disproportionating enzyme family.</text>
</comment>
<evidence type="ECO:0000256" key="4">
    <source>
        <dbReference type="ARBA" id="ARBA00020295"/>
    </source>
</evidence>
<comment type="caution">
    <text evidence="11">The sequence shown here is derived from an EMBL/GenBank/DDBJ whole genome shotgun (WGS) entry which is preliminary data.</text>
</comment>
<dbReference type="PANTHER" id="PTHR32438:SF5">
    <property type="entry name" value="4-ALPHA-GLUCANOTRANSFERASE DPE1, CHLOROPLASTIC_AMYLOPLASTIC"/>
    <property type="match status" value="1"/>
</dbReference>
<dbReference type="AlphaFoldDB" id="A0A9W6G3L2"/>
<proteinExistence type="inferred from homology"/>
<dbReference type="InterPro" id="IPR017853">
    <property type="entry name" value="GH"/>
</dbReference>
<dbReference type="RefSeq" id="WP_214184575.1">
    <property type="nucleotide sequence ID" value="NZ_BSDS01000002.1"/>
</dbReference>
<evidence type="ECO:0000256" key="2">
    <source>
        <dbReference type="ARBA" id="ARBA00005684"/>
    </source>
</evidence>
<dbReference type="Gene3D" id="3.20.20.80">
    <property type="entry name" value="Glycosidases"/>
    <property type="match status" value="1"/>
</dbReference>
<dbReference type="Pfam" id="PF02446">
    <property type="entry name" value="Glyco_hydro_77"/>
    <property type="match status" value="1"/>
</dbReference>
<dbReference type="EC" id="2.4.1.25" evidence="3 10"/>
<evidence type="ECO:0000313" key="11">
    <source>
        <dbReference type="EMBL" id="GLI39737.1"/>
    </source>
</evidence>
<comment type="catalytic activity">
    <reaction evidence="1 10">
        <text>Transfers a segment of a (1-&gt;4)-alpha-D-glucan to a new position in an acceptor, which may be glucose or a (1-&gt;4)-alpha-D-glucan.</text>
        <dbReference type="EC" id="2.4.1.25"/>
    </reaction>
</comment>
<dbReference type="NCBIfam" id="NF011080">
    <property type="entry name" value="PRK14508.1-3"/>
    <property type="match status" value="1"/>
</dbReference>
<sequence>MHHRRKSGILLHPTSLPGPGGIGSLGKECRHFIDFLEAAGQSLWQILPLGPAAYGNSPYSCYSAFAGNPLLIDLTALVDEGDLDESAPVPVFPAEYVDFALAENYRIPLLKAAAAHFYALGDRERKEEYWHFCDTTPWLHNYALFMALKEHFGGKSWTSWPKEIARREPAALEKYSVRLGVAIGEQKYAQWQFYRQWRHIREYANGKGIGIVGDIPIFVAFDSADVWSAPHLFKLDEKGKPTVVAGVPPDYFSKTGQRWGNPLYNWDAMAAEGYGWWIERFRSSFALCDMVRIDHFRGFEACWEVPAKEKTAVNGQWVKGPGAPLFDAVIGALGQLPIIAEDLGVITPEVEELRDRYRFPGMKILQFAFDSGPGNPYLPHNYIPGCVTYTGTHDNDTTVGWFNALSPHNRKGVLAYTGTSGKEIHWELVRLGLASVADLAIFPLQDILGLDGSARMNLPGTPRGNWSWRFTAGALSEKHAERLHELTTLFGRKRGE</sequence>
<evidence type="ECO:0000256" key="7">
    <source>
        <dbReference type="ARBA" id="ARBA00023277"/>
    </source>
</evidence>
<evidence type="ECO:0000256" key="1">
    <source>
        <dbReference type="ARBA" id="ARBA00000439"/>
    </source>
</evidence>
<protein>
    <recommendedName>
        <fullName evidence="4 10">4-alpha-glucanotransferase</fullName>
        <ecNumber evidence="3 10">2.4.1.25</ecNumber>
    </recommendedName>
    <alternativeName>
        <fullName evidence="8 10">Amylomaltase</fullName>
    </alternativeName>
    <alternativeName>
        <fullName evidence="9 10">Disproportionating enzyme</fullName>
    </alternativeName>
</protein>
<evidence type="ECO:0000256" key="5">
    <source>
        <dbReference type="ARBA" id="ARBA00022676"/>
    </source>
</evidence>
<accession>A0A9W6G3L2</accession>
<keyword evidence="6 10" id="KW-0808">Transferase</keyword>
<reference evidence="11" key="1">
    <citation type="submission" date="2022-12" db="EMBL/GenBank/DDBJ databases">
        <title>Reference genome sequencing for broad-spectrum identification of bacterial and archaeal isolates by mass spectrometry.</title>
        <authorList>
            <person name="Sekiguchi Y."/>
            <person name="Tourlousse D.M."/>
        </authorList>
    </citation>
    <scope>NUCLEOTIDE SEQUENCE</scope>
    <source>
        <strain evidence="11">H2</strain>
    </source>
</reference>
<evidence type="ECO:0000313" key="12">
    <source>
        <dbReference type="Proteomes" id="UP001144352"/>
    </source>
</evidence>
<dbReference type="InterPro" id="IPR003385">
    <property type="entry name" value="Glyco_hydro_77"/>
</dbReference>
<name>A0A9W6G3L2_9BACT</name>
<evidence type="ECO:0000256" key="3">
    <source>
        <dbReference type="ARBA" id="ARBA00012560"/>
    </source>
</evidence>
<dbReference type="SUPFAM" id="SSF51445">
    <property type="entry name" value="(Trans)glycosidases"/>
    <property type="match status" value="1"/>
</dbReference>
<dbReference type="GO" id="GO:0004134">
    <property type="term" value="F:4-alpha-glucanotransferase activity"/>
    <property type="evidence" value="ECO:0007669"/>
    <property type="project" value="UniProtKB-EC"/>
</dbReference>
<keyword evidence="7 10" id="KW-0119">Carbohydrate metabolism</keyword>
<dbReference type="NCBIfam" id="NF011079">
    <property type="entry name" value="PRK14508.1-2"/>
    <property type="match status" value="1"/>
</dbReference>
<evidence type="ECO:0000256" key="6">
    <source>
        <dbReference type="ARBA" id="ARBA00022679"/>
    </source>
</evidence>
<organism evidence="11 12">
    <name type="scientific">Geobacter hydrogenophilus</name>
    <dbReference type="NCBI Taxonomy" id="40983"/>
    <lineage>
        <taxon>Bacteria</taxon>
        <taxon>Pseudomonadati</taxon>
        <taxon>Thermodesulfobacteriota</taxon>
        <taxon>Desulfuromonadia</taxon>
        <taxon>Geobacterales</taxon>
        <taxon>Geobacteraceae</taxon>
        <taxon>Geobacter</taxon>
    </lineage>
</organism>
<evidence type="ECO:0000256" key="8">
    <source>
        <dbReference type="ARBA" id="ARBA00031423"/>
    </source>
</evidence>
<dbReference type="EMBL" id="BSDS01000002">
    <property type="protein sequence ID" value="GLI39737.1"/>
    <property type="molecule type" value="Genomic_DNA"/>
</dbReference>
<keyword evidence="12" id="KW-1185">Reference proteome</keyword>
<dbReference type="Proteomes" id="UP001144352">
    <property type="component" value="Unassembled WGS sequence"/>
</dbReference>